<dbReference type="InterPro" id="IPR036396">
    <property type="entry name" value="Cyt_P450_sf"/>
</dbReference>
<proteinExistence type="inferred from homology"/>
<comment type="similarity">
    <text evidence="1">Belongs to the cytochrome P450 family.</text>
</comment>
<accession>A0ABR9MXB5</accession>
<dbReference type="PRINTS" id="PR00359">
    <property type="entry name" value="BP450"/>
</dbReference>
<dbReference type="RefSeq" id="WP_192862587.1">
    <property type="nucleotide sequence ID" value="NZ_JADAQT010000076.1"/>
</dbReference>
<protein>
    <submittedName>
        <fullName evidence="2">Cytochrome P450</fullName>
    </submittedName>
</protein>
<dbReference type="SUPFAM" id="SSF48264">
    <property type="entry name" value="Cytochrome P450"/>
    <property type="match status" value="1"/>
</dbReference>
<organism evidence="2 3">
    <name type="scientific">Myceligenerans pegani</name>
    <dbReference type="NCBI Taxonomy" id="2776917"/>
    <lineage>
        <taxon>Bacteria</taxon>
        <taxon>Bacillati</taxon>
        <taxon>Actinomycetota</taxon>
        <taxon>Actinomycetes</taxon>
        <taxon>Micrococcales</taxon>
        <taxon>Promicromonosporaceae</taxon>
        <taxon>Myceligenerans</taxon>
    </lineage>
</organism>
<name>A0ABR9MXB5_9MICO</name>
<dbReference type="InterPro" id="IPR002397">
    <property type="entry name" value="Cyt_P450_B"/>
</dbReference>
<dbReference type="EMBL" id="JADAQT010000076">
    <property type="protein sequence ID" value="MBE1876017.1"/>
    <property type="molecule type" value="Genomic_DNA"/>
</dbReference>
<evidence type="ECO:0000256" key="1">
    <source>
        <dbReference type="ARBA" id="ARBA00010617"/>
    </source>
</evidence>
<dbReference type="Proteomes" id="UP000625527">
    <property type="component" value="Unassembled WGS sequence"/>
</dbReference>
<comment type="caution">
    <text evidence="2">The sequence shown here is derived from an EMBL/GenBank/DDBJ whole genome shotgun (WGS) entry which is preliminary data.</text>
</comment>
<keyword evidence="3" id="KW-1185">Reference proteome</keyword>
<reference evidence="2 3" key="1">
    <citation type="submission" date="2020-10" db="EMBL/GenBank/DDBJ databases">
        <title>Myceligenerans pegani sp. nov., an endophytic actinomycete isolated from Peganum harmala L. in Xinjiang, China.</title>
        <authorList>
            <person name="Xin L."/>
        </authorList>
    </citation>
    <scope>NUCLEOTIDE SEQUENCE [LARGE SCALE GENOMIC DNA]</scope>
    <source>
        <strain evidence="2 3">TRM65318</strain>
    </source>
</reference>
<dbReference type="PANTHER" id="PTHR46696:SF1">
    <property type="entry name" value="CYTOCHROME P450 YJIB-RELATED"/>
    <property type="match status" value="1"/>
</dbReference>
<sequence length="418" mass="46257">MQPRRLNVGPDRTRLENVPYRPVLLGERDVLDPYTDYERLREKWGPLAPVDIVPGVPAWLVLGYEEAASMLRSEIMFSRDPRNWTYVRRRALPAGLLAVMAPRENAYYVDGPRHRRLRAPIDDAFTTIDETRLRVSVEVACDAILDGLAGRGEADLIQDFTVPLCVHVLAELLGLSHSDAQRMSVLTRDIYAASDAAVAASEEIMQIMMEHVAAHRLEPGEDLTTAMFEHSAMDNDVEVMTTLAEMFVIAHDAETAWVAGALHMLLTDDRFAARLYGGRLDVTGAVDEASRIRPPVVNVLPRFARQDCELGGRLVAAGDALIPAIASANADPALAIDDPLSDAGGRYHLTWGVGPHSCPAQRVASIIGRTAISAVVHRIPQMRLDVAPEDIRMVRSLWTRYPTALPVRFIEPLQASRW</sequence>
<dbReference type="Gene3D" id="1.10.630.10">
    <property type="entry name" value="Cytochrome P450"/>
    <property type="match status" value="1"/>
</dbReference>
<evidence type="ECO:0000313" key="2">
    <source>
        <dbReference type="EMBL" id="MBE1876017.1"/>
    </source>
</evidence>
<dbReference type="PANTHER" id="PTHR46696">
    <property type="entry name" value="P450, PUTATIVE (EUROFUNG)-RELATED"/>
    <property type="match status" value="1"/>
</dbReference>
<evidence type="ECO:0000313" key="3">
    <source>
        <dbReference type="Proteomes" id="UP000625527"/>
    </source>
</evidence>
<gene>
    <name evidence="2" type="ORF">IHE71_09885</name>
</gene>